<keyword evidence="1" id="KW-1185">Reference proteome</keyword>
<accession>A0A914W725</accession>
<dbReference type="Proteomes" id="UP000887566">
    <property type="component" value="Unplaced"/>
</dbReference>
<evidence type="ECO:0000313" key="1">
    <source>
        <dbReference type="Proteomes" id="UP000887566"/>
    </source>
</evidence>
<name>A0A914W725_9BILA</name>
<dbReference type="AlphaFoldDB" id="A0A914W725"/>
<sequence length="261" mass="29555">MTKSALLAADTRWPFPVLQLAHQLLVLTDSYKAADVIDAKSVWKSFNSTGMDSFVNATDAFGDQPEELDISLNELFTKFDLELRKIYEINASKFDEIHGTLVEKILNVKEMTFVSETHVCYRLPFNNYSFNSVKEYIRIRTDSSRVPSVRFSCNEYYCLNNGQIDKITLDIPGRDIGAIAGGQLPFSVEVMQVVNTQLSVRTATERLSELEGIERCTKTTTLEECKVHCGLKAVEEQCTCVPASTLTPQPLRELREKYEKD</sequence>
<reference evidence="2" key="1">
    <citation type="submission" date="2022-11" db="UniProtKB">
        <authorList>
            <consortium name="WormBaseParasite"/>
        </authorList>
    </citation>
    <scope>IDENTIFICATION</scope>
</reference>
<protein>
    <submittedName>
        <fullName evidence="2">Uncharacterized protein</fullName>
    </submittedName>
</protein>
<proteinExistence type="predicted"/>
<evidence type="ECO:0000313" key="2">
    <source>
        <dbReference type="WBParaSite" id="PSAMB.scaffold3307size18825.g21013.t1"/>
    </source>
</evidence>
<organism evidence="1 2">
    <name type="scientific">Plectus sambesii</name>
    <dbReference type="NCBI Taxonomy" id="2011161"/>
    <lineage>
        <taxon>Eukaryota</taxon>
        <taxon>Metazoa</taxon>
        <taxon>Ecdysozoa</taxon>
        <taxon>Nematoda</taxon>
        <taxon>Chromadorea</taxon>
        <taxon>Plectida</taxon>
        <taxon>Plectina</taxon>
        <taxon>Plectoidea</taxon>
        <taxon>Plectidae</taxon>
        <taxon>Plectus</taxon>
    </lineage>
</organism>
<dbReference type="WBParaSite" id="PSAMB.scaffold3307size18825.g21013.t1">
    <property type="protein sequence ID" value="PSAMB.scaffold3307size18825.g21013.t1"/>
    <property type="gene ID" value="PSAMB.scaffold3307size18825.g21013"/>
</dbReference>